<dbReference type="Pfam" id="PF06074">
    <property type="entry name" value="Portal_Mu"/>
    <property type="match status" value="1"/>
</dbReference>
<evidence type="ECO:0000313" key="2">
    <source>
        <dbReference type="EMBL" id="NAW33233.1"/>
    </source>
</evidence>
<dbReference type="OrthoDB" id="9797300at2"/>
<protein>
    <submittedName>
        <fullName evidence="2">DUF935 family protein</fullName>
    </submittedName>
</protein>
<dbReference type="EMBL" id="WUTT01000001">
    <property type="protein sequence ID" value="NAW33233.1"/>
    <property type="molecule type" value="Genomic_DNA"/>
</dbReference>
<evidence type="ECO:0000313" key="3">
    <source>
        <dbReference type="Proteomes" id="UP000487929"/>
    </source>
</evidence>
<dbReference type="AlphaFoldDB" id="A0A7X4W301"/>
<dbReference type="Proteomes" id="UP000487929">
    <property type="component" value="Unassembled WGS sequence"/>
</dbReference>
<name>A0A7X4W301_9GAMM</name>
<dbReference type="InterPro" id="IPR009279">
    <property type="entry name" value="Portal_Mu"/>
</dbReference>
<feature type="coiled-coil region" evidence="1">
    <location>
        <begin position="491"/>
        <end position="518"/>
    </location>
</feature>
<keyword evidence="3" id="KW-1185">Reference proteome</keyword>
<proteinExistence type="predicted"/>
<evidence type="ECO:0000256" key="1">
    <source>
        <dbReference type="SAM" id="Coils"/>
    </source>
</evidence>
<sequence length="543" mass="59614">MVAIRGLISRLWGGGHQALSEQQTDEDDGAGTARIGSLKREFAEHPSKGLTPARLYQILEEAEQGQLKAQHELFDDMEEKDAQIGADLGKRRQLAAELEWQIVPPDGASAVEKRAAEQAAEVFSALEVEDLILDLGQGIGHGWANLELSWARDGSTRYIEQPILRPHSWFRLHPHDQNVITLRDHSATGAELWPLGWVQHRHRAKAGYVARMGLHRMLAWPYLFQNYALGDLAQLLEVYGLPGVVGKFPKNATDKEKATLLRAVVSMGKDARGIIPEGMAIEFQEAAGKGTSADLYKTMMDWCERAKAKAILGGTLTSGTGEGTNTNALGNVHERGQASLIRSDVRQYAGSIRRAILWPMAALNFGIEKASRAPRFYLDVGETEDFKQLADTLPTFVDMGARIPKWWFHEKSGIPEAGENEEILMPRAQPADAFAPGGAPAALKAPAPRRGLAALAVGKDGRETGDDAPELQLARLREEGDAALEPWTERIRQAVDDAESLEDLRDRLVELMPELKGEQFAQVMTDALAAAHLAGRYDILEGD</sequence>
<dbReference type="RefSeq" id="WP_161430243.1">
    <property type="nucleotide sequence ID" value="NZ_WUTT01000001.1"/>
</dbReference>
<accession>A0A7X4W301</accession>
<reference evidence="2 3" key="1">
    <citation type="submission" date="2019-12" db="EMBL/GenBank/DDBJ databases">
        <title>Draft genome sequencing of Halomonas alimentaria DSM 15356.</title>
        <authorList>
            <person name="Pandiyan K."/>
            <person name="Kushwaha P."/>
            <person name="Gowdham M."/>
            <person name="Chakdar H."/>
            <person name="Singh A."/>
            <person name="Kumar M."/>
            <person name="Saxena A.K."/>
        </authorList>
    </citation>
    <scope>NUCLEOTIDE SEQUENCE [LARGE SCALE GENOMIC DNA]</scope>
    <source>
        <strain evidence="2 3">DSM 15356</strain>
    </source>
</reference>
<organism evidence="2 3">
    <name type="scientific">Halomonas alimentaria</name>
    <dbReference type="NCBI Taxonomy" id="147248"/>
    <lineage>
        <taxon>Bacteria</taxon>
        <taxon>Pseudomonadati</taxon>
        <taxon>Pseudomonadota</taxon>
        <taxon>Gammaproteobacteria</taxon>
        <taxon>Oceanospirillales</taxon>
        <taxon>Halomonadaceae</taxon>
        <taxon>Halomonas</taxon>
    </lineage>
</organism>
<comment type="caution">
    <text evidence="2">The sequence shown here is derived from an EMBL/GenBank/DDBJ whole genome shotgun (WGS) entry which is preliminary data.</text>
</comment>
<gene>
    <name evidence="2" type="ORF">GRB96_02190</name>
</gene>
<keyword evidence="1" id="KW-0175">Coiled coil</keyword>